<dbReference type="EMBL" id="FLRC01000011">
    <property type="protein sequence ID" value="SBT24937.1"/>
    <property type="molecule type" value="Genomic_DNA"/>
</dbReference>
<keyword evidence="5 13" id="KW-0812">Transmembrane</keyword>
<dbReference type="Pfam" id="PF01544">
    <property type="entry name" value="CorA"/>
    <property type="match status" value="1"/>
</dbReference>
<dbReference type="Gene3D" id="3.30.460.20">
    <property type="entry name" value="CorA soluble domain-like"/>
    <property type="match status" value="1"/>
</dbReference>
<evidence type="ECO:0000256" key="10">
    <source>
        <dbReference type="ARBA" id="ARBA00034269"/>
    </source>
</evidence>
<accession>A0A1C3K0M5</accession>
<protein>
    <submittedName>
        <fullName evidence="14">Magnesium and cobalt transport protein CorA</fullName>
    </submittedName>
</protein>
<evidence type="ECO:0000256" key="3">
    <source>
        <dbReference type="ARBA" id="ARBA00022448"/>
    </source>
</evidence>
<gene>
    <name evidence="14" type="ORF">ODI_03008</name>
    <name evidence="15" type="ORF">ODI_R2934</name>
</gene>
<keyword evidence="7 13" id="KW-1133">Transmembrane helix</keyword>
<dbReference type="AlphaFoldDB" id="A0A1C3K0M5"/>
<dbReference type="CDD" id="cd12830">
    <property type="entry name" value="MtCorA-like"/>
    <property type="match status" value="1"/>
</dbReference>
<dbReference type="InterPro" id="IPR045863">
    <property type="entry name" value="CorA_TM1_TM2"/>
</dbReference>
<keyword evidence="4" id="KW-1003">Cell membrane</keyword>
<dbReference type="PANTHER" id="PTHR46494">
    <property type="entry name" value="CORA FAMILY METAL ION TRANSPORTER (EUROFUNG)"/>
    <property type="match status" value="1"/>
</dbReference>
<evidence type="ECO:0000256" key="2">
    <source>
        <dbReference type="ARBA" id="ARBA00009765"/>
    </source>
</evidence>
<evidence type="ECO:0000313" key="14">
    <source>
        <dbReference type="EMBL" id="SBT24937.1"/>
    </source>
</evidence>
<evidence type="ECO:0000256" key="13">
    <source>
        <dbReference type="SAM" id="Phobius"/>
    </source>
</evidence>
<comment type="function">
    <text evidence="11">Mediates influx of magnesium ions. Alternates between open and closed states. Activated by low cytoplasmic Mg(2+) levels. Inactive when cytoplasmic Mg(2+) levels are high.</text>
</comment>
<dbReference type="Gene3D" id="1.20.58.340">
    <property type="entry name" value="Magnesium transport protein CorA, transmembrane region"/>
    <property type="match status" value="2"/>
</dbReference>
<evidence type="ECO:0000256" key="11">
    <source>
        <dbReference type="ARBA" id="ARBA00045497"/>
    </source>
</evidence>
<feature type="region of interest" description="Disordered" evidence="12">
    <location>
        <begin position="1"/>
        <end position="35"/>
    </location>
</feature>
<feature type="transmembrane region" description="Helical" evidence="13">
    <location>
        <begin position="330"/>
        <end position="350"/>
    </location>
</feature>
<dbReference type="GO" id="GO:0015095">
    <property type="term" value="F:magnesium ion transmembrane transporter activity"/>
    <property type="evidence" value="ECO:0007669"/>
    <property type="project" value="TreeGrafter"/>
</dbReference>
<dbReference type="Proteomes" id="UP000078558">
    <property type="component" value="Chromosome I"/>
</dbReference>
<dbReference type="GO" id="GO:0005886">
    <property type="term" value="C:plasma membrane"/>
    <property type="evidence" value="ECO:0007669"/>
    <property type="project" value="UniProtKB-SubCell"/>
</dbReference>
<evidence type="ECO:0000256" key="12">
    <source>
        <dbReference type="SAM" id="MobiDB-lite"/>
    </source>
</evidence>
<evidence type="ECO:0000313" key="15">
    <source>
        <dbReference type="EMBL" id="SOE50739.1"/>
    </source>
</evidence>
<comment type="subcellular location">
    <subcellularLocation>
        <location evidence="1">Cell membrane</location>
        <topology evidence="1">Multi-pass membrane protein</topology>
    </subcellularLocation>
</comment>
<dbReference type="STRING" id="1851544.ODI_03008"/>
<evidence type="ECO:0000256" key="9">
    <source>
        <dbReference type="ARBA" id="ARBA00023136"/>
    </source>
</evidence>
<evidence type="ECO:0000256" key="4">
    <source>
        <dbReference type="ARBA" id="ARBA00022475"/>
    </source>
</evidence>
<evidence type="ECO:0000313" key="16">
    <source>
        <dbReference type="Proteomes" id="UP000078558"/>
    </source>
</evidence>
<dbReference type="GO" id="GO:0015087">
    <property type="term" value="F:cobalt ion transmembrane transporter activity"/>
    <property type="evidence" value="ECO:0007669"/>
    <property type="project" value="TreeGrafter"/>
</dbReference>
<reference evidence="14 16" key="1">
    <citation type="submission" date="2016-06" db="EMBL/GenBank/DDBJ databases">
        <authorList>
            <person name="Kjaerup R.B."/>
            <person name="Dalgaard T.S."/>
            <person name="Juul-Madsen H.R."/>
        </authorList>
    </citation>
    <scope>NUCLEOTIDE SEQUENCE [LARGE SCALE GENOMIC DNA]</scope>
    <source>
        <strain evidence="14">Orrdi1</strain>
    </source>
</reference>
<keyword evidence="9 13" id="KW-0472">Membrane</keyword>
<keyword evidence="16" id="KW-1185">Reference proteome</keyword>
<name>A0A1C3K0M5_9BURK</name>
<comment type="similarity">
    <text evidence="2">Belongs to the CorA metal ion transporter (MIT) (TC 1.A.35) family.</text>
</comment>
<dbReference type="InterPro" id="IPR002523">
    <property type="entry name" value="MgTranspt_CorA/ZnTranspt_ZntB"/>
</dbReference>
<proteinExistence type="inferred from homology"/>
<feature type="compositionally biased region" description="Basic and acidic residues" evidence="12">
    <location>
        <begin position="1"/>
        <end position="11"/>
    </location>
</feature>
<dbReference type="GO" id="GO:0000287">
    <property type="term" value="F:magnesium ion binding"/>
    <property type="evidence" value="ECO:0007669"/>
    <property type="project" value="TreeGrafter"/>
</dbReference>
<dbReference type="SUPFAM" id="SSF143865">
    <property type="entry name" value="CorA soluble domain-like"/>
    <property type="match status" value="1"/>
</dbReference>
<evidence type="ECO:0000256" key="7">
    <source>
        <dbReference type="ARBA" id="ARBA00022989"/>
    </source>
</evidence>
<dbReference type="GO" id="GO:0050897">
    <property type="term" value="F:cobalt ion binding"/>
    <property type="evidence" value="ECO:0007669"/>
    <property type="project" value="TreeGrafter"/>
</dbReference>
<dbReference type="EMBL" id="LT907988">
    <property type="protein sequence ID" value="SOE50739.1"/>
    <property type="molecule type" value="Genomic_DNA"/>
</dbReference>
<keyword evidence="3" id="KW-0813">Transport</keyword>
<dbReference type="KEGG" id="odi:ODI_R2934"/>
<evidence type="ECO:0000256" key="8">
    <source>
        <dbReference type="ARBA" id="ARBA00023065"/>
    </source>
</evidence>
<keyword evidence="6" id="KW-0460">Magnesium</keyword>
<evidence type="ECO:0000256" key="5">
    <source>
        <dbReference type="ARBA" id="ARBA00022692"/>
    </source>
</evidence>
<dbReference type="PANTHER" id="PTHR46494:SF1">
    <property type="entry name" value="CORA FAMILY METAL ION TRANSPORTER (EUROFUNG)"/>
    <property type="match status" value="1"/>
</dbReference>
<comment type="catalytic activity">
    <reaction evidence="10">
        <text>Mg(2+)(in) = Mg(2+)(out)</text>
        <dbReference type="Rhea" id="RHEA:29827"/>
        <dbReference type="ChEBI" id="CHEBI:18420"/>
    </reaction>
</comment>
<reference evidence="15 16" key="2">
    <citation type="submission" date="2017-08" db="EMBL/GenBank/DDBJ databases">
        <authorList>
            <person name="de Groot N.N."/>
        </authorList>
    </citation>
    <scope>NUCLEOTIDE SEQUENCE [LARGE SCALE GENOMIC DNA]</scope>
    <source>
        <strain evidence="15">Orrdi1</strain>
    </source>
</reference>
<dbReference type="InterPro" id="IPR045861">
    <property type="entry name" value="CorA_cytoplasmic_dom"/>
</dbReference>
<sequence length="356" mass="39019">MAAKPRTESLRDAAANALSEPDADTMAPPVPAPGPEVIASAAYTQGRDKVEVPLAELGAHLGRRDGLLWVGLKDPTPETLALAAGQLGLAPQVIEELQAPHRRPKILDFGSEVLVVAITVEVAGDRPAFGETQLLIGNDFLLTVRRGATANHHEVRSRLEKLPAQLARGADFVASELLDLLIDRYVAAARQFEAGVEAVEQKLMLRGLNNTEIRKLYRLRRDLLRTHTLVAPLAEICRRLSRVEMHPIDAQSRPYYGEVADRVLRVDELFNSLREALAFAFEAGLMIGQAQQTDTTRRLAAWAAILAVPTAIAGVYGMNFKVMPELEWTFGYPVVMAVMFGICGALYRGFRKAGWL</sequence>
<evidence type="ECO:0000256" key="6">
    <source>
        <dbReference type="ARBA" id="ARBA00022842"/>
    </source>
</evidence>
<feature type="transmembrane region" description="Helical" evidence="13">
    <location>
        <begin position="299"/>
        <end position="318"/>
    </location>
</feature>
<organism evidence="14 16">
    <name type="scientific">Orrella dioscoreae</name>
    <dbReference type="NCBI Taxonomy" id="1851544"/>
    <lineage>
        <taxon>Bacteria</taxon>
        <taxon>Pseudomonadati</taxon>
        <taxon>Pseudomonadota</taxon>
        <taxon>Betaproteobacteria</taxon>
        <taxon>Burkholderiales</taxon>
        <taxon>Alcaligenaceae</taxon>
        <taxon>Orrella</taxon>
    </lineage>
</organism>
<keyword evidence="8" id="KW-0406">Ion transport</keyword>
<dbReference type="SUPFAM" id="SSF144083">
    <property type="entry name" value="Magnesium transport protein CorA, transmembrane region"/>
    <property type="match status" value="1"/>
</dbReference>
<dbReference type="FunFam" id="1.20.58.340:FF:000004">
    <property type="entry name" value="Magnesium transport protein CorA"/>
    <property type="match status" value="1"/>
</dbReference>
<evidence type="ECO:0000256" key="1">
    <source>
        <dbReference type="ARBA" id="ARBA00004651"/>
    </source>
</evidence>